<gene>
    <name evidence="6" type="ORF">ON753_01865</name>
</gene>
<evidence type="ECO:0000256" key="2">
    <source>
        <dbReference type="ARBA" id="ARBA00023015"/>
    </source>
</evidence>
<evidence type="ECO:0000256" key="3">
    <source>
        <dbReference type="ARBA" id="ARBA00023125"/>
    </source>
</evidence>
<dbReference type="Pfam" id="PF03466">
    <property type="entry name" value="LysR_substrate"/>
    <property type="match status" value="1"/>
</dbReference>
<dbReference type="PROSITE" id="PS50931">
    <property type="entry name" value="HTH_LYSR"/>
    <property type="match status" value="1"/>
</dbReference>
<evidence type="ECO:0000256" key="1">
    <source>
        <dbReference type="ARBA" id="ARBA00009437"/>
    </source>
</evidence>
<name>A0ABT3QW52_9HYPH</name>
<dbReference type="RefSeq" id="WP_265960854.1">
    <property type="nucleotide sequence ID" value="NZ_JAPEVI010000001.1"/>
</dbReference>
<feature type="domain" description="HTH lysR-type" evidence="5">
    <location>
        <begin position="22"/>
        <end position="79"/>
    </location>
</feature>
<dbReference type="InterPro" id="IPR036388">
    <property type="entry name" value="WH-like_DNA-bd_sf"/>
</dbReference>
<evidence type="ECO:0000256" key="4">
    <source>
        <dbReference type="ARBA" id="ARBA00023163"/>
    </source>
</evidence>
<reference evidence="6 7" key="1">
    <citation type="journal article" date="2016" name="Int. J. Syst. Evol. Microbiol.">
        <title>Labrenzia salina sp. nov., isolated from the rhizosphere of the halophyte Arthrocnemum macrostachyum.</title>
        <authorList>
            <person name="Camacho M."/>
            <person name="Redondo-Gomez S."/>
            <person name="Rodriguez-Llorente I."/>
            <person name="Rohde M."/>
            <person name="Sproer C."/>
            <person name="Schumann P."/>
            <person name="Klenk H.P."/>
            <person name="Montero-Calasanz M.D.C."/>
        </authorList>
    </citation>
    <scope>NUCLEOTIDE SEQUENCE [LARGE SCALE GENOMIC DNA]</scope>
    <source>
        <strain evidence="6 7">DSM 29163</strain>
    </source>
</reference>
<dbReference type="InterPro" id="IPR036390">
    <property type="entry name" value="WH_DNA-bd_sf"/>
</dbReference>
<dbReference type="PRINTS" id="PR00039">
    <property type="entry name" value="HTHLYSR"/>
</dbReference>
<sequence length="326" mass="37265">MSDVWWTGWRSRPNTEKEQSPMESRWLEDFLSLVDTRNFSRSAEARYTTQPAFSRRIKSLEEWVGAQLFNRATQPISLTPSGERFRQVAEDVLRRLYQGREDSRRIGDASLHTIRFSATHSLSLNFFPGWLRKIETKSHTFNTRLDTVQFKECIQMLLRGDCHFVLSYTHSAIPMNLSSDNFVGKVVLRDRLVPVTLPDSSGQPIDRLPGTEDEPVHYLAYSETSAIGQVVEQLIANMGEPVHLNRVFVSHMAAVLKPMSSEGRGTAWLPESHIQTDLAEGSLVLAGDEKWFIPIDIRLIRSKDPLPLTSEEFWSLIETDEDSDWG</sequence>
<keyword evidence="3" id="KW-0238">DNA-binding</keyword>
<evidence type="ECO:0000313" key="7">
    <source>
        <dbReference type="Proteomes" id="UP001300261"/>
    </source>
</evidence>
<dbReference type="InterPro" id="IPR000847">
    <property type="entry name" value="LysR_HTH_N"/>
</dbReference>
<protein>
    <submittedName>
        <fullName evidence="6">LysR substrate-binding domain-containing protein</fullName>
    </submittedName>
</protein>
<comment type="caution">
    <text evidence="6">The sequence shown here is derived from an EMBL/GenBank/DDBJ whole genome shotgun (WGS) entry which is preliminary data.</text>
</comment>
<proteinExistence type="inferred from homology"/>
<keyword evidence="7" id="KW-1185">Reference proteome</keyword>
<keyword evidence="4" id="KW-0804">Transcription</keyword>
<keyword evidence="2" id="KW-0805">Transcription regulation</keyword>
<dbReference type="EMBL" id="JAPEVI010000001">
    <property type="protein sequence ID" value="MCX2721158.1"/>
    <property type="molecule type" value="Genomic_DNA"/>
</dbReference>
<dbReference type="Gene3D" id="3.40.190.10">
    <property type="entry name" value="Periplasmic binding protein-like II"/>
    <property type="match status" value="2"/>
</dbReference>
<dbReference type="PANTHER" id="PTHR30126">
    <property type="entry name" value="HTH-TYPE TRANSCRIPTIONAL REGULATOR"/>
    <property type="match status" value="1"/>
</dbReference>
<evidence type="ECO:0000259" key="5">
    <source>
        <dbReference type="PROSITE" id="PS50931"/>
    </source>
</evidence>
<dbReference type="Proteomes" id="UP001300261">
    <property type="component" value="Unassembled WGS sequence"/>
</dbReference>
<accession>A0ABT3QW52</accession>
<dbReference type="PANTHER" id="PTHR30126:SF2">
    <property type="entry name" value="HTH-TYPE TRANSCRIPTIONAL REGULATOR YJIE"/>
    <property type="match status" value="1"/>
</dbReference>
<dbReference type="InterPro" id="IPR005119">
    <property type="entry name" value="LysR_subst-bd"/>
</dbReference>
<dbReference type="SUPFAM" id="SSF53850">
    <property type="entry name" value="Periplasmic binding protein-like II"/>
    <property type="match status" value="1"/>
</dbReference>
<evidence type="ECO:0000313" key="6">
    <source>
        <dbReference type="EMBL" id="MCX2721158.1"/>
    </source>
</evidence>
<comment type="similarity">
    <text evidence="1">Belongs to the LysR transcriptional regulatory family.</text>
</comment>
<dbReference type="Gene3D" id="1.10.10.10">
    <property type="entry name" value="Winged helix-like DNA-binding domain superfamily/Winged helix DNA-binding domain"/>
    <property type="match status" value="1"/>
</dbReference>
<dbReference type="SUPFAM" id="SSF46785">
    <property type="entry name" value="Winged helix' DNA-binding domain"/>
    <property type="match status" value="1"/>
</dbReference>
<dbReference type="Pfam" id="PF00126">
    <property type="entry name" value="HTH_1"/>
    <property type="match status" value="1"/>
</dbReference>
<organism evidence="6 7">
    <name type="scientific">Roseibium salinum</name>
    <dbReference type="NCBI Taxonomy" id="1604349"/>
    <lineage>
        <taxon>Bacteria</taxon>
        <taxon>Pseudomonadati</taxon>
        <taxon>Pseudomonadota</taxon>
        <taxon>Alphaproteobacteria</taxon>
        <taxon>Hyphomicrobiales</taxon>
        <taxon>Stappiaceae</taxon>
        <taxon>Roseibium</taxon>
    </lineage>
</organism>